<dbReference type="InterPro" id="IPR050194">
    <property type="entry name" value="Glycosyltransferase_grp1"/>
</dbReference>
<reference evidence="2 3" key="1">
    <citation type="submission" date="2016-08" db="EMBL/GenBank/DDBJ databases">
        <authorList>
            <person name="Seilhamer J.J."/>
        </authorList>
    </citation>
    <scope>NUCLEOTIDE SEQUENCE [LARGE SCALE GENOMIC DNA]</scope>
    <source>
        <strain evidence="2">ING2-E5A</strain>
    </source>
</reference>
<dbReference type="KEGG" id="pmuc:ING2E5A_2023"/>
<dbReference type="AlphaFoldDB" id="A0A1G4G8J1"/>
<dbReference type="EMBL" id="LT608328">
    <property type="protein sequence ID" value="SCM58839.1"/>
    <property type="molecule type" value="Genomic_DNA"/>
</dbReference>
<dbReference type="Proteomes" id="UP000178485">
    <property type="component" value="Chromosome i"/>
</dbReference>
<dbReference type="RefSeq" id="WP_071137241.1">
    <property type="nucleotide sequence ID" value="NZ_DUQN01000120.1"/>
</dbReference>
<gene>
    <name evidence="2" type="ORF">ING2E5A_2023</name>
</gene>
<sequence length="416" mass="48181">MEKLKILVNAYACAPDRGSEPGMGWNWCVHLAKHCELFIICEEEHRESIEAALASLPQAENMHFYYNPIPERVREMCRNQGDWRFYAYYKRWQKEALNMALRIVSEHEIDVLHQLNMIGFREPGYLWKIEGIPFVWGPVGGLKQFPPAYLQGSGLKMRSFVRLKNFINTLQIRFDRRVDQAMRRANLLISSIPDSYRAIKRYKQLESVLIPETGCFLTENVPTGRFYNQDFNVMWVGKFDFRKQLPLALKAVAATGNREIILNVYGEGDEIQKIEAKRLTEELGIRDQVVWHGNQPHNVVQQAMREAQLFFFTSVSEDTSTVILEAISNRLPVLCFDACGFGAVIDETVGRKIPLTTPSESVKDFAVQLNQLYDNRKLLEEMSLNCESLQHKLSWDEKARRVVALYRQVVADFFTE</sequence>
<dbReference type="CDD" id="cd03801">
    <property type="entry name" value="GT4_PimA-like"/>
    <property type="match status" value="1"/>
</dbReference>
<name>A0A1G4G8J1_9BACT</name>
<dbReference type="GO" id="GO:0016757">
    <property type="term" value="F:glycosyltransferase activity"/>
    <property type="evidence" value="ECO:0007669"/>
    <property type="project" value="InterPro"/>
</dbReference>
<protein>
    <recommendedName>
        <fullName evidence="1">Glycosyl transferase family 1 domain-containing protein</fullName>
    </recommendedName>
</protein>
<evidence type="ECO:0000313" key="3">
    <source>
        <dbReference type="Proteomes" id="UP000178485"/>
    </source>
</evidence>
<dbReference type="SUPFAM" id="SSF53756">
    <property type="entry name" value="UDP-Glycosyltransferase/glycogen phosphorylase"/>
    <property type="match status" value="1"/>
</dbReference>
<dbReference type="PANTHER" id="PTHR45947">
    <property type="entry name" value="SULFOQUINOVOSYL TRANSFERASE SQD2"/>
    <property type="match status" value="1"/>
</dbReference>
<dbReference type="InterPro" id="IPR001296">
    <property type="entry name" value="Glyco_trans_1"/>
</dbReference>
<proteinExistence type="predicted"/>
<dbReference type="STRING" id="1642646.ING2E5A_2023"/>
<dbReference type="Gene3D" id="3.40.50.2000">
    <property type="entry name" value="Glycogen Phosphorylase B"/>
    <property type="match status" value="2"/>
</dbReference>
<evidence type="ECO:0000313" key="2">
    <source>
        <dbReference type="EMBL" id="SCM58839.1"/>
    </source>
</evidence>
<evidence type="ECO:0000259" key="1">
    <source>
        <dbReference type="Pfam" id="PF00534"/>
    </source>
</evidence>
<keyword evidence="3" id="KW-1185">Reference proteome</keyword>
<organism evidence="2 3">
    <name type="scientific">Petrimonas mucosa</name>
    <dbReference type="NCBI Taxonomy" id="1642646"/>
    <lineage>
        <taxon>Bacteria</taxon>
        <taxon>Pseudomonadati</taxon>
        <taxon>Bacteroidota</taxon>
        <taxon>Bacteroidia</taxon>
        <taxon>Bacteroidales</taxon>
        <taxon>Dysgonomonadaceae</taxon>
        <taxon>Petrimonas</taxon>
    </lineage>
</organism>
<accession>A0A1G4G8J1</accession>
<feature type="domain" description="Glycosyl transferase family 1" evidence="1">
    <location>
        <begin position="227"/>
        <end position="383"/>
    </location>
</feature>
<dbReference type="Pfam" id="PF00534">
    <property type="entry name" value="Glycos_transf_1"/>
    <property type="match status" value="1"/>
</dbReference>
<dbReference type="PANTHER" id="PTHR45947:SF3">
    <property type="entry name" value="SULFOQUINOVOSYL TRANSFERASE SQD2"/>
    <property type="match status" value="1"/>
</dbReference>